<dbReference type="SUPFAM" id="SSF82153">
    <property type="entry name" value="FAS1 domain"/>
    <property type="match status" value="2"/>
</dbReference>
<dbReference type="InterPro" id="IPR000782">
    <property type="entry name" value="FAS1_domain"/>
</dbReference>
<evidence type="ECO:0000313" key="2">
    <source>
        <dbReference type="EMBL" id="KAK3387372.1"/>
    </source>
</evidence>
<sequence length="348" mass="35081">MQLKHLAPLALAGAVTGQSLSDVLAAQSGKLSALTGLLASNQTIYNVFANAQNVTLLAPSNDAITAFSASPMAAMLNETDFLAALLSYHVLAGTFYASNLSSPPNQQIPTLLTIPRYSNVTGAQRVVSKVDGNAVTFTSGNGASSTVQEANLNFTGGTVHIIDKVLTIPTSLSDTLVAANLSTLVGAVKQAGLVDTLNQAADVTVLAPKDAAFDAISSLVANLSVADLTAVLGYHVITGSAIYSNDIKDGAKVKSLQGTELTFRVVDGNVFVNGAKVVQANLLANNGVVHVIDTVLNPASPSAAPNVTAATTSPAPTSTGGVVTAGAPMQTAALGLAVLFGGVGIMAL</sequence>
<dbReference type="Proteomes" id="UP001285441">
    <property type="component" value="Unassembled WGS sequence"/>
</dbReference>
<dbReference type="PANTHER" id="PTHR10900:SF77">
    <property type="entry name" value="FI19380P1"/>
    <property type="match status" value="1"/>
</dbReference>
<dbReference type="PANTHER" id="PTHR10900">
    <property type="entry name" value="PERIOSTIN-RELATED"/>
    <property type="match status" value="1"/>
</dbReference>
<comment type="caution">
    <text evidence="2">The sequence shown here is derived from an EMBL/GenBank/DDBJ whole genome shotgun (WGS) entry which is preliminary data.</text>
</comment>
<dbReference type="SMART" id="SM00554">
    <property type="entry name" value="FAS1"/>
    <property type="match status" value="2"/>
</dbReference>
<evidence type="ECO:0000259" key="1">
    <source>
        <dbReference type="PROSITE" id="PS50213"/>
    </source>
</evidence>
<dbReference type="Pfam" id="PF02469">
    <property type="entry name" value="Fasciclin"/>
    <property type="match status" value="2"/>
</dbReference>
<organism evidence="2 3">
    <name type="scientific">Podospora didyma</name>
    <dbReference type="NCBI Taxonomy" id="330526"/>
    <lineage>
        <taxon>Eukaryota</taxon>
        <taxon>Fungi</taxon>
        <taxon>Dikarya</taxon>
        <taxon>Ascomycota</taxon>
        <taxon>Pezizomycotina</taxon>
        <taxon>Sordariomycetes</taxon>
        <taxon>Sordariomycetidae</taxon>
        <taxon>Sordariales</taxon>
        <taxon>Podosporaceae</taxon>
        <taxon>Podospora</taxon>
    </lineage>
</organism>
<dbReference type="GO" id="GO:0016236">
    <property type="term" value="P:macroautophagy"/>
    <property type="evidence" value="ECO:0007669"/>
    <property type="project" value="TreeGrafter"/>
</dbReference>
<gene>
    <name evidence="2" type="ORF">B0H63DRAFT_392739</name>
</gene>
<protein>
    <submittedName>
        <fullName evidence="2">FAS1 domain-containing protein</fullName>
    </submittedName>
</protein>
<evidence type="ECO:0000313" key="3">
    <source>
        <dbReference type="Proteomes" id="UP001285441"/>
    </source>
</evidence>
<keyword evidence="3" id="KW-1185">Reference proteome</keyword>
<feature type="domain" description="FAS1" evidence="1">
    <location>
        <begin position="18"/>
        <end position="166"/>
    </location>
</feature>
<dbReference type="PROSITE" id="PS50213">
    <property type="entry name" value="FAS1"/>
    <property type="match status" value="2"/>
</dbReference>
<dbReference type="InterPro" id="IPR036378">
    <property type="entry name" value="FAS1_dom_sf"/>
</dbReference>
<dbReference type="EMBL" id="JAULSW010000003">
    <property type="protein sequence ID" value="KAK3387372.1"/>
    <property type="molecule type" value="Genomic_DNA"/>
</dbReference>
<name>A0AAE0NTG9_9PEZI</name>
<dbReference type="Gene3D" id="2.30.180.10">
    <property type="entry name" value="FAS1 domain"/>
    <property type="match status" value="2"/>
</dbReference>
<proteinExistence type="predicted"/>
<feature type="domain" description="FAS1" evidence="1">
    <location>
        <begin position="168"/>
        <end position="296"/>
    </location>
</feature>
<dbReference type="AlphaFoldDB" id="A0AAE0NTG9"/>
<dbReference type="FunFam" id="2.30.180.10:FF:000032">
    <property type="entry name" value="Fasciclin domain-containing protein, putative"/>
    <property type="match status" value="1"/>
</dbReference>
<dbReference type="InterPro" id="IPR050904">
    <property type="entry name" value="Adhesion/Biosynth-related"/>
</dbReference>
<accession>A0AAE0NTG9</accession>
<reference evidence="2" key="2">
    <citation type="submission" date="2023-06" db="EMBL/GenBank/DDBJ databases">
        <authorList>
            <consortium name="Lawrence Berkeley National Laboratory"/>
            <person name="Haridas S."/>
            <person name="Hensen N."/>
            <person name="Bonometti L."/>
            <person name="Westerberg I."/>
            <person name="Brannstrom I.O."/>
            <person name="Guillou S."/>
            <person name="Cros-Aarteil S."/>
            <person name="Calhoun S."/>
            <person name="Kuo A."/>
            <person name="Mondo S."/>
            <person name="Pangilinan J."/>
            <person name="Riley R."/>
            <person name="LaButti K."/>
            <person name="Andreopoulos B."/>
            <person name="Lipzen A."/>
            <person name="Chen C."/>
            <person name="Yanf M."/>
            <person name="Daum C."/>
            <person name="Ng V."/>
            <person name="Clum A."/>
            <person name="Steindorff A."/>
            <person name="Ohm R."/>
            <person name="Martin F."/>
            <person name="Silar P."/>
            <person name="Natvig D."/>
            <person name="Lalanne C."/>
            <person name="Gautier V."/>
            <person name="Ament-velasquez S.L."/>
            <person name="Kruys A."/>
            <person name="Hutchinson M.I."/>
            <person name="Powell A.J."/>
            <person name="Barry K."/>
            <person name="Miller A.N."/>
            <person name="Grigoriev I.V."/>
            <person name="Debuchy R."/>
            <person name="Gladieux P."/>
            <person name="Thoren M.H."/>
            <person name="Johannesson H."/>
        </authorList>
    </citation>
    <scope>NUCLEOTIDE SEQUENCE</scope>
    <source>
        <strain evidence="2">CBS 232.78</strain>
    </source>
</reference>
<dbReference type="GO" id="GO:0000329">
    <property type="term" value="C:fungal-type vacuole membrane"/>
    <property type="evidence" value="ECO:0007669"/>
    <property type="project" value="TreeGrafter"/>
</dbReference>
<reference evidence="2" key="1">
    <citation type="journal article" date="2023" name="Mol. Phylogenet. Evol.">
        <title>Genome-scale phylogeny and comparative genomics of the fungal order Sordariales.</title>
        <authorList>
            <person name="Hensen N."/>
            <person name="Bonometti L."/>
            <person name="Westerberg I."/>
            <person name="Brannstrom I.O."/>
            <person name="Guillou S."/>
            <person name="Cros-Aarteil S."/>
            <person name="Calhoun S."/>
            <person name="Haridas S."/>
            <person name="Kuo A."/>
            <person name="Mondo S."/>
            <person name="Pangilinan J."/>
            <person name="Riley R."/>
            <person name="LaButti K."/>
            <person name="Andreopoulos B."/>
            <person name="Lipzen A."/>
            <person name="Chen C."/>
            <person name="Yan M."/>
            <person name="Daum C."/>
            <person name="Ng V."/>
            <person name="Clum A."/>
            <person name="Steindorff A."/>
            <person name="Ohm R.A."/>
            <person name="Martin F."/>
            <person name="Silar P."/>
            <person name="Natvig D.O."/>
            <person name="Lalanne C."/>
            <person name="Gautier V."/>
            <person name="Ament-Velasquez S.L."/>
            <person name="Kruys A."/>
            <person name="Hutchinson M.I."/>
            <person name="Powell A.J."/>
            <person name="Barry K."/>
            <person name="Miller A.N."/>
            <person name="Grigoriev I.V."/>
            <person name="Debuchy R."/>
            <person name="Gladieux P."/>
            <person name="Hiltunen Thoren M."/>
            <person name="Johannesson H."/>
        </authorList>
    </citation>
    <scope>NUCLEOTIDE SEQUENCE</scope>
    <source>
        <strain evidence="2">CBS 232.78</strain>
    </source>
</reference>